<proteinExistence type="inferred from homology"/>
<sequence>MACTPGGDAFVVGWVAHDPALTAWLECADGRRLPLASAFRFTRQDLVDSHHPALVRTRAVDAAFMMAVPGVADGARLRLVLSDGGARTWWVSDAVAHPLPPHPVAAFKAMMERFSPRGRLVERFTKVDSALLAPLRAQQCAAWSQLPVDVHDLGVPVAAPQVSIIVPLYRRMDFVEPQLLKFSRDPWLRAHAEIIYVVDDPTLVEPMLLEAAAWFDLYQVPFRWVWGHANRGFSGANNLGVSVARADRLLFLNSDVFPTEPGWLAPMLEVLAQRPDLGLVAPLLLHTDGTVQHAGMTFRWAHDLGVWTNIHPNQGLDPALCVPPGVREHPTVTGACVLLRRGDLAAVGGWDTGYLIGDFEDSDLCLRLRARGLGCACLNDVRLTHLERQSFSSLGDDGFRHAVVILNAVRQQQRWGEAIAEQVKGASV</sequence>
<comment type="similarity">
    <text evidence="1">Belongs to the glycosyltransferase 2 family.</text>
</comment>
<dbReference type="EMBL" id="CP022423">
    <property type="protein sequence ID" value="ASM76912.1"/>
    <property type="molecule type" value="Genomic_DNA"/>
</dbReference>
<gene>
    <name evidence="5" type="ORF">VITFI_CDS1134</name>
</gene>
<dbReference type="PANTHER" id="PTHR43179">
    <property type="entry name" value="RHAMNOSYLTRANSFERASE WBBL"/>
    <property type="match status" value="1"/>
</dbReference>
<keyword evidence="2" id="KW-0328">Glycosyltransferase</keyword>
<evidence type="ECO:0000313" key="5">
    <source>
        <dbReference type="EMBL" id="ASM76912.1"/>
    </source>
</evidence>
<dbReference type="PANTHER" id="PTHR43179:SF12">
    <property type="entry name" value="GALACTOFURANOSYLTRANSFERASE GLFT2"/>
    <property type="match status" value="1"/>
</dbReference>
<dbReference type="Proteomes" id="UP000199729">
    <property type="component" value="Chromosome"/>
</dbReference>
<name>A0A221KD11_VITFI</name>
<protein>
    <recommendedName>
        <fullName evidence="4">Glycosyltransferase 2-like domain-containing protein</fullName>
    </recommendedName>
</protein>
<evidence type="ECO:0000256" key="1">
    <source>
        <dbReference type="ARBA" id="ARBA00006739"/>
    </source>
</evidence>
<keyword evidence="6" id="KW-1185">Reference proteome</keyword>
<dbReference type="KEGG" id="vff:VITFI_CDS1134"/>
<accession>A0A221KD11</accession>
<evidence type="ECO:0000313" key="6">
    <source>
        <dbReference type="Proteomes" id="UP000199729"/>
    </source>
</evidence>
<organism evidence="5 6">
    <name type="scientific">Vitreoscilla filiformis</name>
    <dbReference type="NCBI Taxonomy" id="63"/>
    <lineage>
        <taxon>Bacteria</taxon>
        <taxon>Pseudomonadati</taxon>
        <taxon>Pseudomonadota</taxon>
        <taxon>Betaproteobacteria</taxon>
        <taxon>Neisseriales</taxon>
        <taxon>Neisseriaceae</taxon>
        <taxon>Vitreoscilla</taxon>
    </lineage>
</organism>
<keyword evidence="3" id="KW-0808">Transferase</keyword>
<evidence type="ECO:0000259" key="4">
    <source>
        <dbReference type="Pfam" id="PF00535"/>
    </source>
</evidence>
<dbReference type="AlphaFoldDB" id="A0A221KD11"/>
<dbReference type="SUPFAM" id="SSF53448">
    <property type="entry name" value="Nucleotide-diphospho-sugar transferases"/>
    <property type="match status" value="1"/>
</dbReference>
<evidence type="ECO:0000256" key="2">
    <source>
        <dbReference type="ARBA" id="ARBA00022676"/>
    </source>
</evidence>
<dbReference type="Pfam" id="PF00535">
    <property type="entry name" value="Glycos_transf_2"/>
    <property type="match status" value="1"/>
</dbReference>
<dbReference type="GO" id="GO:0016757">
    <property type="term" value="F:glycosyltransferase activity"/>
    <property type="evidence" value="ECO:0007669"/>
    <property type="project" value="UniProtKB-KW"/>
</dbReference>
<dbReference type="InterPro" id="IPR029044">
    <property type="entry name" value="Nucleotide-diphossugar_trans"/>
</dbReference>
<feature type="domain" description="Glycosyltransferase 2-like" evidence="4">
    <location>
        <begin position="163"/>
        <end position="289"/>
    </location>
</feature>
<dbReference type="InterPro" id="IPR001173">
    <property type="entry name" value="Glyco_trans_2-like"/>
</dbReference>
<evidence type="ECO:0000256" key="3">
    <source>
        <dbReference type="ARBA" id="ARBA00022679"/>
    </source>
</evidence>
<dbReference type="Gene3D" id="3.90.550.10">
    <property type="entry name" value="Spore Coat Polysaccharide Biosynthesis Protein SpsA, Chain A"/>
    <property type="match status" value="1"/>
</dbReference>
<reference evidence="5 6" key="1">
    <citation type="submission" date="2017-07" db="EMBL/GenBank/DDBJ databases">
        <title>Complete Genome Sequence of the cosmetic ferment Vitreoscilla filiformis (ATCC15551).</title>
        <authorList>
            <person name="Contreras S."/>
            <person name="Sagory-Zalkind P."/>
            <person name="Blanquart H."/>
            <person name="Iltis A."/>
            <person name="Morand S.C."/>
        </authorList>
    </citation>
    <scope>NUCLEOTIDE SEQUENCE [LARGE SCALE GENOMIC DNA]</scope>
    <source>
        <strain evidence="5 6">ATCC 15551</strain>
    </source>
</reference>